<reference evidence="1 2" key="1">
    <citation type="journal article" date="2012" name="Genome Biol.">
        <title>Genome and low-iron response of an oceanic diatom adapted to chronic iron limitation.</title>
        <authorList>
            <person name="Lommer M."/>
            <person name="Specht M."/>
            <person name="Roy A.S."/>
            <person name="Kraemer L."/>
            <person name="Andreson R."/>
            <person name="Gutowska M.A."/>
            <person name="Wolf J."/>
            <person name="Bergner S.V."/>
            <person name="Schilhabel M.B."/>
            <person name="Klostermeier U.C."/>
            <person name="Beiko R.G."/>
            <person name="Rosenstiel P."/>
            <person name="Hippler M."/>
            <person name="Laroche J."/>
        </authorList>
    </citation>
    <scope>NUCLEOTIDE SEQUENCE [LARGE SCALE GENOMIC DNA]</scope>
    <source>
        <strain evidence="1 2">CCMP1005</strain>
    </source>
</reference>
<accession>K0TB59</accession>
<comment type="caution">
    <text evidence="1">The sequence shown here is derived from an EMBL/GenBank/DDBJ whole genome shotgun (WGS) entry which is preliminary data.</text>
</comment>
<organism evidence="1 2">
    <name type="scientific">Thalassiosira oceanica</name>
    <name type="common">Marine diatom</name>
    <dbReference type="NCBI Taxonomy" id="159749"/>
    <lineage>
        <taxon>Eukaryota</taxon>
        <taxon>Sar</taxon>
        <taxon>Stramenopiles</taxon>
        <taxon>Ochrophyta</taxon>
        <taxon>Bacillariophyta</taxon>
        <taxon>Coscinodiscophyceae</taxon>
        <taxon>Thalassiosirophycidae</taxon>
        <taxon>Thalassiosirales</taxon>
        <taxon>Thalassiosiraceae</taxon>
        <taxon>Thalassiosira</taxon>
    </lineage>
</organism>
<dbReference type="EMBL" id="AGNL01003426">
    <property type="protein sequence ID" value="EJK74700.1"/>
    <property type="molecule type" value="Genomic_DNA"/>
</dbReference>
<protein>
    <submittedName>
        <fullName evidence="1">Uncharacterized protein</fullName>
    </submittedName>
</protein>
<dbReference type="AlphaFoldDB" id="K0TB59"/>
<evidence type="ECO:0000313" key="2">
    <source>
        <dbReference type="Proteomes" id="UP000266841"/>
    </source>
</evidence>
<dbReference type="Gene3D" id="3.40.50.11350">
    <property type="match status" value="1"/>
</dbReference>
<gene>
    <name evidence="1" type="ORF">THAOC_03606</name>
</gene>
<dbReference type="Proteomes" id="UP000266841">
    <property type="component" value="Unassembled WGS sequence"/>
</dbReference>
<name>K0TB59_THAOC</name>
<dbReference type="OrthoDB" id="236800at2759"/>
<proteinExistence type="predicted"/>
<sequence length="390" mass="43635">MSPSGRKGRRLPILPIAGLIFLASNTLRVAFNLRSDPIDATAVAVRRARPDTEDDCFSLCDVTLCVRDMPPIDRNTTFGYPGGWTRNSSHAIVPDNHTKSLFGETGNNIREFFHAMDLAHESGSELVVHPSGFPVDTLKRLFSSDIDGKLLNSIGVTMFNPSHDYEEMKVVLSTGLFSQRKKHMRQSQIANHRRFVLQRLYRHLGGRIANSSDVRDHFCSARQTFAGGSRRRSVVIHSRSHFYRCLNLKFEIDEESARTLPPEFVVNLIEQTNLTVSNSNILMIHDGSEAAMNSSERLASDPATSRFYQSIPHAGGNPESDMLLAILSDLFIGNPSSTFAWYIAQVRHALGLGPSRLFYKRDNRSNGNVAWAESCTGETCLYKRYCSTYG</sequence>
<evidence type="ECO:0000313" key="1">
    <source>
        <dbReference type="EMBL" id="EJK74700.1"/>
    </source>
</evidence>
<keyword evidence="2" id="KW-1185">Reference proteome</keyword>